<evidence type="ECO:0000313" key="2">
    <source>
        <dbReference type="EMBL" id="KAL1278252.1"/>
    </source>
</evidence>
<feature type="region of interest" description="Disordered" evidence="1">
    <location>
        <begin position="93"/>
        <end position="125"/>
    </location>
</feature>
<name>A0ABR3NMM0_9TELE</name>
<feature type="compositionally biased region" description="Basic residues" evidence="1">
    <location>
        <begin position="105"/>
        <end position="117"/>
    </location>
</feature>
<sequence>MSDLLKTWSKSVQQSLRYLHQYSARLAADAGVHFVPRPDTATYTSMKFSPKTIDYTLQKKGAQSTTLLYKKGAKSSSSVYEKVQRGPFPLSERGAATVRVPGDRTRKKHDLYKRARRPNNSGMKY</sequence>
<protein>
    <submittedName>
        <fullName evidence="2">Uncharacterized protein</fullName>
    </submittedName>
</protein>
<evidence type="ECO:0000256" key="1">
    <source>
        <dbReference type="SAM" id="MobiDB-lite"/>
    </source>
</evidence>
<dbReference type="Proteomes" id="UP001558613">
    <property type="component" value="Unassembled WGS sequence"/>
</dbReference>
<gene>
    <name evidence="2" type="ORF">QQF64_024925</name>
</gene>
<evidence type="ECO:0000313" key="3">
    <source>
        <dbReference type="Proteomes" id="UP001558613"/>
    </source>
</evidence>
<accession>A0ABR3NMM0</accession>
<reference evidence="2 3" key="1">
    <citation type="submission" date="2023-09" db="EMBL/GenBank/DDBJ databases">
        <authorList>
            <person name="Wang M."/>
        </authorList>
    </citation>
    <scope>NUCLEOTIDE SEQUENCE [LARGE SCALE GENOMIC DNA]</scope>
    <source>
        <strain evidence="2">GT-2023</strain>
        <tissue evidence="2">Liver</tissue>
    </source>
</reference>
<dbReference type="EMBL" id="JAYMGO010000003">
    <property type="protein sequence ID" value="KAL1278252.1"/>
    <property type="molecule type" value="Genomic_DNA"/>
</dbReference>
<proteinExistence type="predicted"/>
<comment type="caution">
    <text evidence="2">The sequence shown here is derived from an EMBL/GenBank/DDBJ whole genome shotgun (WGS) entry which is preliminary data.</text>
</comment>
<organism evidence="2 3">
    <name type="scientific">Cirrhinus molitorella</name>
    <name type="common">mud carp</name>
    <dbReference type="NCBI Taxonomy" id="172907"/>
    <lineage>
        <taxon>Eukaryota</taxon>
        <taxon>Metazoa</taxon>
        <taxon>Chordata</taxon>
        <taxon>Craniata</taxon>
        <taxon>Vertebrata</taxon>
        <taxon>Euteleostomi</taxon>
        <taxon>Actinopterygii</taxon>
        <taxon>Neopterygii</taxon>
        <taxon>Teleostei</taxon>
        <taxon>Ostariophysi</taxon>
        <taxon>Cypriniformes</taxon>
        <taxon>Cyprinidae</taxon>
        <taxon>Labeoninae</taxon>
        <taxon>Labeonini</taxon>
        <taxon>Cirrhinus</taxon>
    </lineage>
</organism>
<keyword evidence="3" id="KW-1185">Reference proteome</keyword>